<feature type="signal peptide" evidence="5">
    <location>
        <begin position="1"/>
        <end position="23"/>
    </location>
</feature>
<evidence type="ECO:0000256" key="1">
    <source>
        <dbReference type="ARBA" id="ARBA00004613"/>
    </source>
</evidence>
<comment type="subcellular location">
    <subcellularLocation>
        <location evidence="1">Secreted</location>
    </subcellularLocation>
</comment>
<evidence type="ECO:0000256" key="2">
    <source>
        <dbReference type="ARBA" id="ARBA00022525"/>
    </source>
</evidence>
<evidence type="ECO:0000256" key="4">
    <source>
        <dbReference type="ARBA" id="ARBA00023157"/>
    </source>
</evidence>
<protein>
    <recommendedName>
        <fullName evidence="6">Kazal-like domain-containing protein</fullName>
    </recommendedName>
</protein>
<dbReference type="GeneTree" id="ENSGT00530000064228"/>
<dbReference type="Pfam" id="PF00050">
    <property type="entry name" value="Kazal_1"/>
    <property type="match status" value="1"/>
</dbReference>
<evidence type="ECO:0000259" key="6">
    <source>
        <dbReference type="PROSITE" id="PS51465"/>
    </source>
</evidence>
<dbReference type="Gene3D" id="3.30.60.30">
    <property type="match status" value="1"/>
</dbReference>
<keyword evidence="5" id="KW-0732">Signal</keyword>
<accession>A0A5F8G1K0</accession>
<dbReference type="InterPro" id="IPR036058">
    <property type="entry name" value="Kazal_dom_sf"/>
</dbReference>
<feature type="domain" description="Kazal-like" evidence="6">
    <location>
        <begin position="26"/>
        <end position="79"/>
    </location>
</feature>
<reference evidence="7" key="2">
    <citation type="submission" date="2025-08" db="UniProtKB">
        <authorList>
            <consortium name="Ensembl"/>
        </authorList>
    </citation>
    <scope>IDENTIFICATION</scope>
</reference>
<dbReference type="PROSITE" id="PS51465">
    <property type="entry name" value="KAZAL_2"/>
    <property type="match status" value="1"/>
</dbReference>
<evidence type="ECO:0000313" key="7">
    <source>
        <dbReference type="Ensembl" id="ENSMODP00000041354.1"/>
    </source>
</evidence>
<keyword evidence="8" id="KW-1185">Reference proteome</keyword>
<dbReference type="AlphaFoldDB" id="A0A5F8G1K0"/>
<dbReference type="PANTHER" id="PTHR21312:SF28">
    <property type="entry name" value="OVOINHIBITOR-RELATED"/>
    <property type="match status" value="1"/>
</dbReference>
<evidence type="ECO:0000313" key="8">
    <source>
        <dbReference type="Proteomes" id="UP000002280"/>
    </source>
</evidence>
<dbReference type="PANTHER" id="PTHR21312">
    <property type="entry name" value="SERINE PROTEASE INHIBITOR"/>
    <property type="match status" value="1"/>
</dbReference>
<dbReference type="InParanoid" id="A0A5F8G1K0"/>
<dbReference type="GO" id="GO:0005576">
    <property type="term" value="C:extracellular region"/>
    <property type="evidence" value="ECO:0007669"/>
    <property type="project" value="UniProtKB-SubCell"/>
</dbReference>
<dbReference type="GO" id="GO:0030414">
    <property type="term" value="F:peptidase inhibitor activity"/>
    <property type="evidence" value="ECO:0007669"/>
    <property type="project" value="UniProtKB-KW"/>
</dbReference>
<reference evidence="7 8" key="1">
    <citation type="journal article" date="2007" name="Nature">
        <title>Genome of the marsupial Monodelphis domestica reveals innovation in non-coding sequences.</title>
        <authorList>
            <person name="Mikkelsen T.S."/>
            <person name="Wakefield M.J."/>
            <person name="Aken B."/>
            <person name="Amemiya C.T."/>
            <person name="Chang J.L."/>
            <person name="Duke S."/>
            <person name="Garber M."/>
            <person name="Gentles A.J."/>
            <person name="Goodstadt L."/>
            <person name="Heger A."/>
            <person name="Jurka J."/>
            <person name="Kamal M."/>
            <person name="Mauceli E."/>
            <person name="Searle S.M."/>
            <person name="Sharpe T."/>
            <person name="Baker M.L."/>
            <person name="Batzer M.A."/>
            <person name="Benos P.V."/>
            <person name="Belov K."/>
            <person name="Clamp M."/>
            <person name="Cook A."/>
            <person name="Cuff J."/>
            <person name="Das R."/>
            <person name="Davidow L."/>
            <person name="Deakin J.E."/>
            <person name="Fazzari M.J."/>
            <person name="Glass J.L."/>
            <person name="Grabherr M."/>
            <person name="Greally J.M."/>
            <person name="Gu W."/>
            <person name="Hore T.A."/>
            <person name="Huttley G.A."/>
            <person name="Kleber M."/>
            <person name="Jirtle R.L."/>
            <person name="Koina E."/>
            <person name="Lee J.T."/>
            <person name="Mahony S."/>
            <person name="Marra M.A."/>
            <person name="Miller R.D."/>
            <person name="Nicholls R.D."/>
            <person name="Oda M."/>
            <person name="Papenfuss A.T."/>
            <person name="Parra Z.E."/>
            <person name="Pollock D.D."/>
            <person name="Ray D.A."/>
            <person name="Schein J.E."/>
            <person name="Speed T.P."/>
            <person name="Thompson K."/>
            <person name="VandeBerg J.L."/>
            <person name="Wade C.M."/>
            <person name="Walker J.A."/>
            <person name="Waters P.D."/>
            <person name="Webber C."/>
            <person name="Weidman J.R."/>
            <person name="Xie X."/>
            <person name="Zody M.C."/>
            <person name="Baldwin J."/>
            <person name="Abdouelleil A."/>
            <person name="Abdulkadir J."/>
            <person name="Abebe A."/>
            <person name="Abera B."/>
            <person name="Abreu J."/>
            <person name="Acer S.C."/>
            <person name="Aftuck L."/>
            <person name="Alexander A."/>
            <person name="An P."/>
            <person name="Anderson E."/>
            <person name="Anderson S."/>
            <person name="Arachi H."/>
            <person name="Azer M."/>
            <person name="Bachantsang P."/>
            <person name="Barry A."/>
            <person name="Bayul T."/>
            <person name="Berlin A."/>
            <person name="Bessette D."/>
            <person name="Bloom T."/>
            <person name="Bloom T."/>
            <person name="Boguslavskiy L."/>
            <person name="Bonnet C."/>
            <person name="Boukhgalter B."/>
            <person name="Bourzgui I."/>
            <person name="Brown A."/>
            <person name="Cahill P."/>
            <person name="Channer S."/>
            <person name="Cheshatsang Y."/>
            <person name="Chuda L."/>
            <person name="Citroen M."/>
            <person name="Collymore A."/>
            <person name="Cooke P."/>
            <person name="Costello M."/>
            <person name="D'Aco K."/>
            <person name="Daza R."/>
            <person name="De Haan G."/>
            <person name="DeGray S."/>
            <person name="DeMaso C."/>
            <person name="Dhargay N."/>
            <person name="Dooley K."/>
            <person name="Dooley E."/>
            <person name="Doricent M."/>
            <person name="Dorje P."/>
            <person name="Dorjee K."/>
            <person name="Dupes A."/>
            <person name="Elong R."/>
            <person name="Falk J."/>
            <person name="Farina A."/>
            <person name="Faro S."/>
            <person name="Ferguson D."/>
            <person name="Fisher S."/>
            <person name="Foley C.D."/>
            <person name="Franke A."/>
            <person name="Friedrich D."/>
            <person name="Gadbois L."/>
            <person name="Gearin G."/>
            <person name="Gearin C.R."/>
            <person name="Giannoukos G."/>
            <person name="Goode T."/>
            <person name="Graham J."/>
            <person name="Grandbois E."/>
            <person name="Grewal S."/>
            <person name="Gyaltsen K."/>
            <person name="Hafez N."/>
            <person name="Hagos B."/>
            <person name="Hall J."/>
            <person name="Henson C."/>
            <person name="Hollinger A."/>
            <person name="Honan T."/>
            <person name="Huard M.D."/>
            <person name="Hughes L."/>
            <person name="Hurhula B."/>
            <person name="Husby M.E."/>
            <person name="Kamat A."/>
            <person name="Kanga B."/>
            <person name="Kashin S."/>
            <person name="Khazanovich D."/>
            <person name="Kisner P."/>
            <person name="Lance K."/>
            <person name="Lara M."/>
            <person name="Lee W."/>
            <person name="Lennon N."/>
            <person name="Letendre F."/>
            <person name="LeVine R."/>
            <person name="Lipovsky A."/>
            <person name="Liu X."/>
            <person name="Liu J."/>
            <person name="Liu S."/>
            <person name="Lokyitsang T."/>
            <person name="Lokyitsang Y."/>
            <person name="Lubonja R."/>
            <person name="Lui A."/>
            <person name="MacDonald P."/>
            <person name="Magnisalis V."/>
            <person name="Maru K."/>
            <person name="Matthews C."/>
            <person name="McCusker W."/>
            <person name="McDonough S."/>
            <person name="Mehta T."/>
            <person name="Meldrim J."/>
            <person name="Meneus L."/>
            <person name="Mihai O."/>
            <person name="Mihalev A."/>
            <person name="Mihova T."/>
            <person name="Mittelman R."/>
            <person name="Mlenga V."/>
            <person name="Montmayeur A."/>
            <person name="Mulrain L."/>
            <person name="Navidi A."/>
            <person name="Naylor J."/>
            <person name="Negash T."/>
            <person name="Nguyen T."/>
            <person name="Nguyen N."/>
            <person name="Nicol R."/>
            <person name="Norbu C."/>
            <person name="Norbu N."/>
            <person name="Novod N."/>
            <person name="O'Neill B."/>
            <person name="Osman S."/>
            <person name="Markiewicz E."/>
            <person name="Oyono O.L."/>
            <person name="Patti C."/>
            <person name="Phunkhang P."/>
            <person name="Pierre F."/>
            <person name="Priest M."/>
            <person name="Raghuraman S."/>
            <person name="Rege F."/>
            <person name="Reyes R."/>
            <person name="Rise C."/>
            <person name="Rogov P."/>
            <person name="Ross K."/>
            <person name="Ryan E."/>
            <person name="Settipalli S."/>
            <person name="Shea T."/>
            <person name="Sherpa N."/>
            <person name="Shi L."/>
            <person name="Shih D."/>
            <person name="Sparrow T."/>
            <person name="Spaulding J."/>
            <person name="Stalker J."/>
            <person name="Stange-Thomann N."/>
            <person name="Stavropoulos S."/>
            <person name="Stone C."/>
            <person name="Strader C."/>
            <person name="Tesfaye S."/>
            <person name="Thomson T."/>
            <person name="Thoulutsang Y."/>
            <person name="Thoulutsang D."/>
            <person name="Topham K."/>
            <person name="Topping I."/>
            <person name="Tsamla T."/>
            <person name="Vassiliev H."/>
            <person name="Vo A."/>
            <person name="Wangchuk T."/>
            <person name="Wangdi T."/>
            <person name="Weiand M."/>
            <person name="Wilkinson J."/>
            <person name="Wilson A."/>
            <person name="Yadav S."/>
            <person name="Young G."/>
            <person name="Yu Q."/>
            <person name="Zembek L."/>
            <person name="Zhong D."/>
            <person name="Zimmer A."/>
            <person name="Zwirko Z."/>
            <person name="Jaffe D.B."/>
            <person name="Alvarez P."/>
            <person name="Brockman W."/>
            <person name="Butler J."/>
            <person name="Chin C."/>
            <person name="Gnerre S."/>
            <person name="MacCallum I."/>
            <person name="Graves J.A."/>
            <person name="Ponting C.P."/>
            <person name="Breen M."/>
            <person name="Samollow P.B."/>
            <person name="Lander E.S."/>
            <person name="Lindblad-Toh K."/>
        </authorList>
    </citation>
    <scope>NUCLEOTIDE SEQUENCE [LARGE SCALE GENOMIC DNA]</scope>
</reference>
<dbReference type="OMA" id="ARDAKCN"/>
<dbReference type="SMART" id="SM00280">
    <property type="entry name" value="KAZAL"/>
    <property type="match status" value="1"/>
</dbReference>
<evidence type="ECO:0000256" key="3">
    <source>
        <dbReference type="ARBA" id="ARBA00022690"/>
    </source>
</evidence>
<reference evidence="7" key="3">
    <citation type="submission" date="2025-09" db="UniProtKB">
        <authorList>
            <consortium name="Ensembl"/>
        </authorList>
    </citation>
    <scope>IDENTIFICATION</scope>
</reference>
<keyword evidence="2" id="KW-0964">Secreted</keyword>
<keyword evidence="3" id="KW-0646">Protease inhibitor</keyword>
<dbReference type="InterPro" id="IPR002350">
    <property type="entry name" value="Kazal_dom"/>
</dbReference>
<feature type="chain" id="PRO_5023803128" description="Kazal-like domain-containing protein" evidence="5">
    <location>
        <begin position="24"/>
        <end position="79"/>
    </location>
</feature>
<dbReference type="SUPFAM" id="SSF100895">
    <property type="entry name" value="Kazal-type serine protease inhibitors"/>
    <property type="match status" value="1"/>
</dbReference>
<dbReference type="Bgee" id="ENSMODG00000036681">
    <property type="expression patterns" value="Expressed in uterus and 1 other cell type or tissue"/>
</dbReference>
<dbReference type="FunCoup" id="A0A5F8G1K0">
    <property type="interactions" value="38"/>
</dbReference>
<sequence>MRLLSIFLLLSVALCCFLDTVQAKKFPRKAICPSKIPGCSRHYRPIWGTDDRSYGNHCVLCQKNKNREVQVLIPKYGEC</sequence>
<evidence type="ECO:0000256" key="5">
    <source>
        <dbReference type="SAM" id="SignalP"/>
    </source>
</evidence>
<organism evidence="7 8">
    <name type="scientific">Monodelphis domestica</name>
    <name type="common">Gray short-tailed opossum</name>
    <dbReference type="NCBI Taxonomy" id="13616"/>
    <lineage>
        <taxon>Eukaryota</taxon>
        <taxon>Metazoa</taxon>
        <taxon>Chordata</taxon>
        <taxon>Craniata</taxon>
        <taxon>Vertebrata</taxon>
        <taxon>Euteleostomi</taxon>
        <taxon>Mammalia</taxon>
        <taxon>Metatheria</taxon>
        <taxon>Didelphimorphia</taxon>
        <taxon>Didelphidae</taxon>
        <taxon>Monodelphis</taxon>
    </lineage>
</organism>
<proteinExistence type="predicted"/>
<dbReference type="STRING" id="13616.ENSMODP00000041354"/>
<dbReference type="Proteomes" id="UP000002280">
    <property type="component" value="Chromosome 5"/>
</dbReference>
<keyword evidence="4" id="KW-1015">Disulfide bond</keyword>
<dbReference type="Ensembl" id="ENSMODT00000088578.1">
    <property type="protein sequence ID" value="ENSMODP00000041354.1"/>
    <property type="gene ID" value="ENSMODG00000036681.1"/>
</dbReference>
<name>A0A5F8G1K0_MONDO</name>